<name>A0A1C5G6F6_MICEH</name>
<sequence length="496" mass="54816">MKRKLRGRLSRAWWWRWPPPWAGPRSCRTLTRRTENVDSYVGDPYLGVGNDSTYFGTTRNLVKFPTMAGIPSTARVVDAQLRIWNTSLFPGDNQSEYVDVNGLTQGFDETTATWDKANATTAWTTPGGAYDTTWKTGFNGFTNDPEWATWTVTEPVKGWVATPGNNKGFLLRMRNEATQTARAMMLSSEAPEPLLRPTLEVTYLKQTAESTYHAPSTPHQLAPASTYTVPVTVSNPTGAAFAATEWELTYQWKRADGLPVPDPAIHVATPLPAAVPIAGTVEVNAQVKTPPPSTEGNKRTDYVLDWELRNKVTGKKLSETTAIKALPQNIAVEEPTSDQLGLEKFYSYAGKNTGAGGTLMNNLYAGNTVWSYNAFSNPSRGLSTLVRLAYNSLDTSDTVAGYGWSLQASSMMRLGTPLDFHPNPNPTKVTLADGDGTSHRFTWNATANEWAAPKGVHLHLEKYSSVDCKPNTQEPKAWLLTKPDRTQFYPEERTLR</sequence>
<dbReference type="AlphaFoldDB" id="A0A1C5G6F6"/>
<dbReference type="RefSeq" id="WP_269458867.1">
    <property type="nucleotide sequence ID" value="NZ_LT607733.1"/>
</dbReference>
<dbReference type="Proteomes" id="UP000198251">
    <property type="component" value="Chromosome I"/>
</dbReference>
<organism evidence="1 2">
    <name type="scientific">Micromonospora echinofusca</name>
    <dbReference type="NCBI Taxonomy" id="47858"/>
    <lineage>
        <taxon>Bacteria</taxon>
        <taxon>Bacillati</taxon>
        <taxon>Actinomycetota</taxon>
        <taxon>Actinomycetes</taxon>
        <taxon>Micromonosporales</taxon>
        <taxon>Micromonosporaceae</taxon>
        <taxon>Micromonospora</taxon>
    </lineage>
</organism>
<gene>
    <name evidence="1" type="ORF">GA0070610_1670</name>
</gene>
<accession>A0A1C5G6F6</accession>
<dbReference type="EMBL" id="LT607733">
    <property type="protein sequence ID" value="SCG15439.1"/>
    <property type="molecule type" value="Genomic_DNA"/>
</dbReference>
<evidence type="ECO:0000313" key="1">
    <source>
        <dbReference type="EMBL" id="SCG15439.1"/>
    </source>
</evidence>
<dbReference type="GeneID" id="95801520"/>
<protein>
    <recommendedName>
        <fullName evidence="3">TGF-beta propeptide</fullName>
    </recommendedName>
</protein>
<keyword evidence="2" id="KW-1185">Reference proteome</keyword>
<reference evidence="1 2" key="1">
    <citation type="submission" date="2016-06" db="EMBL/GenBank/DDBJ databases">
        <authorList>
            <person name="Kjaerup R.B."/>
            <person name="Dalgaard T.S."/>
            <person name="Juul-Madsen H.R."/>
        </authorList>
    </citation>
    <scope>NUCLEOTIDE SEQUENCE [LARGE SCALE GENOMIC DNA]</scope>
    <source>
        <strain evidence="1 2">DSM 43913</strain>
    </source>
</reference>
<proteinExistence type="predicted"/>
<evidence type="ECO:0000313" key="2">
    <source>
        <dbReference type="Proteomes" id="UP000198251"/>
    </source>
</evidence>
<dbReference type="NCBIfam" id="NF033679">
    <property type="entry name" value="DNRLRE_dom"/>
    <property type="match status" value="1"/>
</dbReference>
<evidence type="ECO:0008006" key="3">
    <source>
        <dbReference type="Google" id="ProtNLM"/>
    </source>
</evidence>